<dbReference type="EMBL" id="JAQIZT010000002">
    <property type="protein sequence ID" value="KAJ7008211.1"/>
    <property type="molecule type" value="Genomic_DNA"/>
</dbReference>
<accession>A0AAD6WDU1</accession>
<evidence type="ECO:0000313" key="1">
    <source>
        <dbReference type="EMBL" id="KAJ7008211.1"/>
    </source>
</evidence>
<gene>
    <name evidence="1" type="ORF">NC653_007031</name>
</gene>
<reference evidence="1" key="1">
    <citation type="journal article" date="2023" name="Mol. Ecol. Resour.">
        <title>Chromosome-level genome assembly of a triploid poplar Populus alba 'Berolinensis'.</title>
        <authorList>
            <person name="Chen S."/>
            <person name="Yu Y."/>
            <person name="Wang X."/>
            <person name="Wang S."/>
            <person name="Zhang T."/>
            <person name="Zhou Y."/>
            <person name="He R."/>
            <person name="Meng N."/>
            <person name="Wang Y."/>
            <person name="Liu W."/>
            <person name="Liu Z."/>
            <person name="Liu J."/>
            <person name="Guo Q."/>
            <person name="Huang H."/>
            <person name="Sederoff R.R."/>
            <person name="Wang G."/>
            <person name="Qu G."/>
            <person name="Chen S."/>
        </authorList>
    </citation>
    <scope>NUCLEOTIDE SEQUENCE</scope>
    <source>
        <strain evidence="1">SC-2020</strain>
    </source>
</reference>
<proteinExistence type="predicted"/>
<keyword evidence="2" id="KW-1185">Reference proteome</keyword>
<dbReference type="Proteomes" id="UP001164929">
    <property type="component" value="Chromosome 2"/>
</dbReference>
<name>A0AAD6WDU1_9ROSI</name>
<evidence type="ECO:0000313" key="2">
    <source>
        <dbReference type="Proteomes" id="UP001164929"/>
    </source>
</evidence>
<dbReference type="AlphaFoldDB" id="A0AAD6WDU1"/>
<comment type="caution">
    <text evidence="1">The sequence shown here is derived from an EMBL/GenBank/DDBJ whole genome shotgun (WGS) entry which is preliminary data.</text>
</comment>
<organism evidence="1 2">
    <name type="scientific">Populus alba x Populus x berolinensis</name>
    <dbReference type="NCBI Taxonomy" id="444605"/>
    <lineage>
        <taxon>Eukaryota</taxon>
        <taxon>Viridiplantae</taxon>
        <taxon>Streptophyta</taxon>
        <taxon>Embryophyta</taxon>
        <taxon>Tracheophyta</taxon>
        <taxon>Spermatophyta</taxon>
        <taxon>Magnoliopsida</taxon>
        <taxon>eudicotyledons</taxon>
        <taxon>Gunneridae</taxon>
        <taxon>Pentapetalae</taxon>
        <taxon>rosids</taxon>
        <taxon>fabids</taxon>
        <taxon>Malpighiales</taxon>
        <taxon>Salicaceae</taxon>
        <taxon>Saliceae</taxon>
        <taxon>Populus</taxon>
    </lineage>
</organism>
<protein>
    <submittedName>
        <fullName evidence="1">Uncharacterized protein</fullName>
    </submittedName>
</protein>
<sequence>MLETKRVGVWVRHHPDSRGWGPWLDPSGCWVVSRPKGVGVWVLLCLDPRGLGLSSDPRGLG</sequence>